<sequence>MSQINLNIRYNALPRAVAELHRTKKPENTGTAQGIFKKDHGTDSKEIEKTYTADENKHLNGQAAECFQYDAPHRIAQIESYLRKISALHHMLAQEAIELNNTLQAIRETRATMDRQRTADVRLEVRERIRAGTKRKANSEFPSHIFIEFGIDELDMLRDNYTAHMKFMEHVETWRIGNLNAVSDGASLSTISMLFSPDTAAQCLGAAGIDTAGIRGAALRENGIPYYGAPFYDTVEAADANTAHGTTQHSFGELNSQAMLNSPRNFIMMHHNLGQAFYKGQITIVPMAEASTSTSADGGTLPEPTEYRLFPIDRSLACDRQTAVRISGDEFVYCFTKAKCQGHIGLTDALEEFEKQVVWDKPGKWIEQSMLANMASEAMTPQLFRADATFIDDGELGKTAKELAKMATLGLSILPESKVSSSLYPDEESDDEKSDLEGMIQPSFVPEQYYSPLPALPLDPAACCI</sequence>
<keyword evidence="2" id="KW-1185">Reference proteome</keyword>
<evidence type="ECO:0000313" key="1">
    <source>
        <dbReference type="EMBL" id="EHY59757.1"/>
    </source>
</evidence>
<dbReference type="GeneID" id="20312379"/>
<dbReference type="HOGENOM" id="CLU_587967_0_0_1"/>
<evidence type="ECO:0000313" key="2">
    <source>
        <dbReference type="Proteomes" id="UP000007304"/>
    </source>
</evidence>
<dbReference type="STRING" id="858893.H6C545"/>
<protein>
    <submittedName>
        <fullName evidence="1">Uncharacterized protein</fullName>
    </submittedName>
</protein>
<gene>
    <name evidence="1" type="ORF">HMPREF1120_07740</name>
</gene>
<dbReference type="InParanoid" id="H6C545"/>
<reference evidence="1" key="1">
    <citation type="submission" date="2011-07" db="EMBL/GenBank/DDBJ databases">
        <title>The Genome Sequence of Exophiala (Wangiella) dermatitidis NIH/UT8656.</title>
        <authorList>
            <consortium name="The Broad Institute Genome Sequencing Platform"/>
            <person name="Cuomo C."/>
            <person name="Wang Z."/>
            <person name="Hunicke-Smith S."/>
            <person name="Szanislo P.J."/>
            <person name="Earl A."/>
            <person name="Young S.K."/>
            <person name="Zeng Q."/>
            <person name="Gargeya S."/>
            <person name="Fitzgerald M."/>
            <person name="Haas B."/>
            <person name="Abouelleil A."/>
            <person name="Alvarado L."/>
            <person name="Arachchi H.M."/>
            <person name="Berlin A."/>
            <person name="Brown A."/>
            <person name="Chapman S.B."/>
            <person name="Chen Z."/>
            <person name="Dunbar C."/>
            <person name="Freedman E."/>
            <person name="Gearin G."/>
            <person name="Gellesch M."/>
            <person name="Goldberg J."/>
            <person name="Griggs A."/>
            <person name="Gujja S."/>
            <person name="Heiman D."/>
            <person name="Howarth C."/>
            <person name="Larson L."/>
            <person name="Lui A."/>
            <person name="MacDonald P.J.P."/>
            <person name="Montmayeur A."/>
            <person name="Murphy C."/>
            <person name="Neiman D."/>
            <person name="Pearson M."/>
            <person name="Priest M."/>
            <person name="Roberts A."/>
            <person name="Saif S."/>
            <person name="Shea T."/>
            <person name="Shenoy N."/>
            <person name="Sisk P."/>
            <person name="Stolte C."/>
            <person name="Sykes S."/>
            <person name="Wortman J."/>
            <person name="Nusbaum C."/>
            <person name="Birren B."/>
        </authorList>
    </citation>
    <scope>NUCLEOTIDE SEQUENCE</scope>
    <source>
        <strain evidence="1">NIH/UT8656</strain>
    </source>
</reference>
<name>H6C545_EXODN</name>
<proteinExistence type="predicted"/>
<dbReference type="EMBL" id="JH226135">
    <property type="protein sequence ID" value="EHY59757.1"/>
    <property type="molecule type" value="Genomic_DNA"/>
</dbReference>
<organism evidence="1 2">
    <name type="scientific">Exophiala dermatitidis (strain ATCC 34100 / CBS 525.76 / NIH/UT8656)</name>
    <name type="common">Black yeast</name>
    <name type="synonym">Wangiella dermatitidis</name>
    <dbReference type="NCBI Taxonomy" id="858893"/>
    <lineage>
        <taxon>Eukaryota</taxon>
        <taxon>Fungi</taxon>
        <taxon>Dikarya</taxon>
        <taxon>Ascomycota</taxon>
        <taxon>Pezizomycotina</taxon>
        <taxon>Eurotiomycetes</taxon>
        <taxon>Chaetothyriomycetidae</taxon>
        <taxon>Chaetothyriales</taxon>
        <taxon>Herpotrichiellaceae</taxon>
        <taxon>Exophiala</taxon>
    </lineage>
</organism>
<dbReference type="VEuPathDB" id="FungiDB:HMPREF1120_07740"/>
<dbReference type="RefSeq" id="XP_009160218.1">
    <property type="nucleotide sequence ID" value="XM_009161970.1"/>
</dbReference>
<dbReference type="AlphaFoldDB" id="H6C545"/>
<dbReference type="Proteomes" id="UP000007304">
    <property type="component" value="Unassembled WGS sequence"/>
</dbReference>
<accession>H6C545</accession>